<dbReference type="SUPFAM" id="SSF51338">
    <property type="entry name" value="Composite domain of metallo-dependent hydrolases"/>
    <property type="match status" value="1"/>
</dbReference>
<evidence type="ECO:0000313" key="4">
    <source>
        <dbReference type="Proteomes" id="UP000593601"/>
    </source>
</evidence>
<evidence type="ECO:0000313" key="3">
    <source>
        <dbReference type="EMBL" id="QOV18655.1"/>
    </source>
</evidence>
<dbReference type="EMBL" id="CP063304">
    <property type="protein sequence ID" value="QOV18655.1"/>
    <property type="molecule type" value="Genomic_DNA"/>
</dbReference>
<dbReference type="GO" id="GO:0016810">
    <property type="term" value="F:hydrolase activity, acting on carbon-nitrogen (but not peptide) bonds"/>
    <property type="evidence" value="ECO:0007669"/>
    <property type="project" value="InterPro"/>
</dbReference>
<dbReference type="PANTHER" id="PTHR43794:SF11">
    <property type="entry name" value="AMIDOHYDROLASE-RELATED DOMAIN-CONTAINING PROTEIN"/>
    <property type="match status" value="1"/>
</dbReference>
<proteinExistence type="predicted"/>
<gene>
    <name evidence="3" type="ORF">INP51_11650</name>
</gene>
<dbReference type="CDD" id="cd01298">
    <property type="entry name" value="ATZ_TRZ_like"/>
    <property type="match status" value="1"/>
</dbReference>
<sequence>MLIKDITILDKEFQPVEHTNVLVENGRFSYVGTKEVTRYAGAFISGKGKVMMPGFYNTHCHVPMTMARGLGEGLSLSDWLTKKMFPFEENLKGEDCYYGALLGAMELISSGCVSISDMYFHILDIARALDGAKIKANICHGLSSSDEQTKPENLKGWKDTLTLLKQTRQRKDDRIQVDAGLHAEYTSSDTLVRAVAELAKDQGLIVHTHISETQKEHRECKERHNEMSPVQYLKSCGIFENPVLAAHCVYLENEDRKIMAKSGASISHCISSNMKLGSGIAPISTYVDDGINVIIATDGAASNNNLNMMEEMHLASLAGKGAFHDSTMLPPAMILKMATVNGAHAQGRKDCGVIEMGKRADFIILDMDKPHLLPTHNLLANLVYSAQSSDLYMTVIDGETVYKNGEFLTIDRERVLYEVTKRVNRICHRKKAKVREC</sequence>
<feature type="domain" description="Amidohydrolase-related" evidence="2">
    <location>
        <begin position="50"/>
        <end position="401"/>
    </location>
</feature>
<dbReference type="InterPro" id="IPR011059">
    <property type="entry name" value="Metal-dep_hydrolase_composite"/>
</dbReference>
<dbReference type="RefSeq" id="WP_193735017.1">
    <property type="nucleotide sequence ID" value="NZ_CP063304.1"/>
</dbReference>
<dbReference type="InterPro" id="IPR050287">
    <property type="entry name" value="MTA/SAH_deaminase"/>
</dbReference>
<protein>
    <submittedName>
        <fullName evidence="3">Amidohydrolase</fullName>
    </submittedName>
</protein>
<keyword evidence="1 3" id="KW-0378">Hydrolase</keyword>
<dbReference type="PANTHER" id="PTHR43794">
    <property type="entry name" value="AMINOHYDROLASE SSNA-RELATED"/>
    <property type="match status" value="1"/>
</dbReference>
<evidence type="ECO:0000259" key="2">
    <source>
        <dbReference type="Pfam" id="PF01979"/>
    </source>
</evidence>
<dbReference type="AlphaFoldDB" id="A0A7M2RE96"/>
<dbReference type="InterPro" id="IPR032466">
    <property type="entry name" value="Metal_Hydrolase"/>
</dbReference>
<dbReference type="Pfam" id="PF01979">
    <property type="entry name" value="Amidohydro_1"/>
    <property type="match status" value="1"/>
</dbReference>
<organism evidence="3 4">
    <name type="scientific">Blautia liquoris</name>
    <dbReference type="NCBI Taxonomy" id="2779518"/>
    <lineage>
        <taxon>Bacteria</taxon>
        <taxon>Bacillati</taxon>
        <taxon>Bacillota</taxon>
        <taxon>Clostridia</taxon>
        <taxon>Lachnospirales</taxon>
        <taxon>Lachnospiraceae</taxon>
        <taxon>Blautia</taxon>
    </lineage>
</organism>
<dbReference type="Gene3D" id="3.20.20.140">
    <property type="entry name" value="Metal-dependent hydrolases"/>
    <property type="match status" value="1"/>
</dbReference>
<dbReference type="Gene3D" id="2.30.40.10">
    <property type="entry name" value="Urease, subunit C, domain 1"/>
    <property type="match status" value="1"/>
</dbReference>
<evidence type="ECO:0000256" key="1">
    <source>
        <dbReference type="ARBA" id="ARBA00022801"/>
    </source>
</evidence>
<reference evidence="3 4" key="1">
    <citation type="submission" date="2020-10" db="EMBL/GenBank/DDBJ databases">
        <title>Blautia liquoris sp.nov., isolated from the mud in a fermentation cellar used for the production of Chinese strong-flavoured liquor.</title>
        <authorList>
            <person name="Lu L."/>
        </authorList>
    </citation>
    <scope>NUCLEOTIDE SEQUENCE [LARGE SCALE GENOMIC DNA]</scope>
    <source>
        <strain evidence="3 4">LZLJ-3</strain>
    </source>
</reference>
<dbReference type="Proteomes" id="UP000593601">
    <property type="component" value="Chromosome"/>
</dbReference>
<name>A0A7M2RE96_9FIRM</name>
<dbReference type="KEGG" id="bliq:INP51_11650"/>
<accession>A0A7M2RE96</accession>
<dbReference type="InterPro" id="IPR006680">
    <property type="entry name" value="Amidohydro-rel"/>
</dbReference>
<keyword evidence="4" id="KW-1185">Reference proteome</keyword>
<dbReference type="SUPFAM" id="SSF51556">
    <property type="entry name" value="Metallo-dependent hydrolases"/>
    <property type="match status" value="1"/>
</dbReference>